<evidence type="ECO:0000313" key="2">
    <source>
        <dbReference type="EMBL" id="KAF2266255.1"/>
    </source>
</evidence>
<evidence type="ECO:0000256" key="1">
    <source>
        <dbReference type="SAM" id="MobiDB-lite"/>
    </source>
</evidence>
<sequence>MAAECRGRGIELRSLRRPPAPRMFAMFERRHQKVELSCSHHAWNTIASMAPSRACISSATVLRAVSRPSNPRFPLAHRLPYQCLRCYASSNRKRYYPPRRPRIEPPSDIDLGGAPGTTPGGKGRLESMEWWERDDLGNERLIEKIANKSDIERIQEMDRKAEEFSDLVDAEEEKMDSDSDYNIDPVYGASIDILMKHHNFQDLRPQLEIMKRGIEWQKNMEKEDEKGEVEILHGVFQEMIDDPDIGDAKEELLDLQARILKLENGPEDSPELVELFERLGDKLDKNKVYSEKWEKKVRDAGLDPNDPEKIPDDFLSSEEELEKANPPRWNEFLELEDAMKVVWGRVSQEMGVPARANPSEGLTEEQEAEVTSTFETLANDIAKFKDAPPEEDFDESKISPELTAQIDKILDDPALFDKLRVIKQAIAQAKSDYTRMGKSALDPALMDESELTTLKEQIKIAENDPEHLAALRRLRINLLPPFNIHPAIRQLNYALKLAYVGGNDDVRRILWRAYLKARGIPSLLEGIPDDAWDILWYSQAVTWETNQNRETHLKILLADLRSTGRDGPPTHPEDAAAMYD</sequence>
<accession>A0A9P4KCV8</accession>
<feature type="region of interest" description="Disordered" evidence="1">
    <location>
        <begin position="95"/>
        <end position="124"/>
    </location>
</feature>
<organism evidence="2 3">
    <name type="scientific">Lojkania enalia</name>
    <dbReference type="NCBI Taxonomy" id="147567"/>
    <lineage>
        <taxon>Eukaryota</taxon>
        <taxon>Fungi</taxon>
        <taxon>Dikarya</taxon>
        <taxon>Ascomycota</taxon>
        <taxon>Pezizomycotina</taxon>
        <taxon>Dothideomycetes</taxon>
        <taxon>Pleosporomycetidae</taxon>
        <taxon>Pleosporales</taxon>
        <taxon>Pleosporales incertae sedis</taxon>
        <taxon>Lojkania</taxon>
    </lineage>
</organism>
<comment type="caution">
    <text evidence="2">The sequence shown here is derived from an EMBL/GenBank/DDBJ whole genome shotgun (WGS) entry which is preliminary data.</text>
</comment>
<protein>
    <submittedName>
        <fullName evidence="2">Uncharacterized protein</fullName>
    </submittedName>
</protein>
<feature type="compositionally biased region" description="Gly residues" evidence="1">
    <location>
        <begin position="113"/>
        <end position="122"/>
    </location>
</feature>
<dbReference type="Proteomes" id="UP000800093">
    <property type="component" value="Unassembled WGS sequence"/>
</dbReference>
<proteinExistence type="predicted"/>
<dbReference type="OrthoDB" id="7984201at2759"/>
<name>A0A9P4KCV8_9PLEO</name>
<evidence type="ECO:0000313" key="3">
    <source>
        <dbReference type="Proteomes" id="UP000800093"/>
    </source>
</evidence>
<gene>
    <name evidence="2" type="ORF">CC78DRAFT_566918</name>
</gene>
<reference evidence="3" key="1">
    <citation type="journal article" date="2020" name="Stud. Mycol.">
        <title>101 Dothideomycetes genomes: A test case for predicting lifestyles and emergence of pathogens.</title>
        <authorList>
            <person name="Haridas S."/>
            <person name="Albert R."/>
            <person name="Binder M."/>
            <person name="Bloem J."/>
            <person name="LaButti K."/>
            <person name="Salamov A."/>
            <person name="Andreopoulos B."/>
            <person name="Baker S."/>
            <person name="Barry K."/>
            <person name="Bills G."/>
            <person name="Bluhm B."/>
            <person name="Cannon C."/>
            <person name="Castanera R."/>
            <person name="Culley D."/>
            <person name="Daum C."/>
            <person name="Ezra D."/>
            <person name="Gonzalez J."/>
            <person name="Henrissat B."/>
            <person name="Kuo A."/>
            <person name="Liang C."/>
            <person name="Lipzen A."/>
            <person name="Lutzoni F."/>
            <person name="Magnuson J."/>
            <person name="Mondo S."/>
            <person name="Nolan M."/>
            <person name="Ohm R."/>
            <person name="Pangilinan J."/>
            <person name="Park H.-J."/>
            <person name="Ramirez L."/>
            <person name="Alfaro M."/>
            <person name="Sun H."/>
            <person name="Tritt A."/>
            <person name="Yoshinaga Y."/>
            <person name="Zwiers L.-H."/>
            <person name="Turgeon B."/>
            <person name="Goodwin S."/>
            <person name="Spatafora J."/>
            <person name="Crous P."/>
            <person name="Grigoriev I."/>
        </authorList>
    </citation>
    <scope>NUCLEOTIDE SEQUENCE [LARGE SCALE GENOMIC DNA]</scope>
    <source>
        <strain evidence="3">CBS 304.66</strain>
    </source>
</reference>
<dbReference type="EMBL" id="ML986599">
    <property type="protein sequence ID" value="KAF2266255.1"/>
    <property type="molecule type" value="Genomic_DNA"/>
</dbReference>
<keyword evidence="3" id="KW-1185">Reference proteome</keyword>
<dbReference type="AlphaFoldDB" id="A0A9P4KCV8"/>